<dbReference type="FunFam" id="1.10.287.70:FF:000104">
    <property type="entry name" value="Two pore calcium channel protein 2"/>
    <property type="match status" value="1"/>
</dbReference>
<evidence type="ECO:0000313" key="7">
    <source>
        <dbReference type="Ensembl" id="ENSCCRP00020082329.1"/>
    </source>
</evidence>
<name>A0A8C2IPG0_CYPCA</name>
<dbReference type="InterPro" id="IPR028798">
    <property type="entry name" value="TPC2"/>
</dbReference>
<comment type="subcellular location">
    <subcellularLocation>
        <location evidence="1">Membrane</location>
        <topology evidence="1">Multi-pass membrane protein</topology>
    </subcellularLocation>
</comment>
<evidence type="ECO:0000259" key="6">
    <source>
        <dbReference type="Pfam" id="PF00520"/>
    </source>
</evidence>
<reference evidence="7" key="1">
    <citation type="submission" date="2025-08" db="UniProtKB">
        <authorList>
            <consortium name="Ensembl"/>
        </authorList>
    </citation>
    <scope>IDENTIFICATION</scope>
</reference>
<proteinExistence type="predicted"/>
<keyword evidence="4 5" id="KW-0472">Membrane</keyword>
<dbReference type="GO" id="GO:0019722">
    <property type="term" value="P:calcium-mediated signaling"/>
    <property type="evidence" value="ECO:0007669"/>
    <property type="project" value="TreeGrafter"/>
</dbReference>
<dbReference type="Proteomes" id="UP000694701">
    <property type="component" value="Unplaced"/>
</dbReference>
<feature type="transmembrane region" description="Helical" evidence="5">
    <location>
        <begin position="335"/>
        <end position="354"/>
    </location>
</feature>
<protein>
    <submittedName>
        <fullName evidence="7">Two pore segment channel 2</fullName>
    </submittedName>
</protein>
<dbReference type="GO" id="GO:0097682">
    <property type="term" value="F:intracellularly phosphatidylinositol-3,5-bisphosphate-gated monatomic cation channel activity"/>
    <property type="evidence" value="ECO:0007669"/>
    <property type="project" value="TreeGrafter"/>
</dbReference>
<dbReference type="GO" id="GO:0015280">
    <property type="term" value="F:ligand-gated sodium channel activity"/>
    <property type="evidence" value="ECO:0007669"/>
    <property type="project" value="TreeGrafter"/>
</dbReference>
<evidence type="ECO:0000256" key="1">
    <source>
        <dbReference type="ARBA" id="ARBA00004141"/>
    </source>
</evidence>
<feature type="transmembrane region" description="Helical" evidence="5">
    <location>
        <begin position="29"/>
        <end position="51"/>
    </location>
</feature>
<evidence type="ECO:0000256" key="5">
    <source>
        <dbReference type="SAM" id="Phobius"/>
    </source>
</evidence>
<dbReference type="Gene3D" id="1.20.120.350">
    <property type="entry name" value="Voltage-gated potassium channels. Chain C"/>
    <property type="match status" value="1"/>
</dbReference>
<evidence type="ECO:0000256" key="4">
    <source>
        <dbReference type="ARBA" id="ARBA00023136"/>
    </source>
</evidence>
<organism evidence="7 8">
    <name type="scientific">Cyprinus carpio</name>
    <name type="common">Common carp</name>
    <dbReference type="NCBI Taxonomy" id="7962"/>
    <lineage>
        <taxon>Eukaryota</taxon>
        <taxon>Metazoa</taxon>
        <taxon>Chordata</taxon>
        <taxon>Craniata</taxon>
        <taxon>Vertebrata</taxon>
        <taxon>Euteleostomi</taxon>
        <taxon>Actinopterygii</taxon>
        <taxon>Neopterygii</taxon>
        <taxon>Teleostei</taxon>
        <taxon>Ostariophysi</taxon>
        <taxon>Cypriniformes</taxon>
        <taxon>Cyprinidae</taxon>
        <taxon>Cyprininae</taxon>
        <taxon>Cyprinus</taxon>
    </lineage>
</organism>
<dbReference type="AlphaFoldDB" id="A0A8C2IPG0"/>
<dbReference type="GO" id="GO:0005765">
    <property type="term" value="C:lysosomal membrane"/>
    <property type="evidence" value="ECO:0007669"/>
    <property type="project" value="InterPro"/>
</dbReference>
<evidence type="ECO:0000313" key="8">
    <source>
        <dbReference type="Proteomes" id="UP000694701"/>
    </source>
</evidence>
<sequence>MSKLNILDVLFVLQSYLIGWEEFRMNKWLIGYIVVIAASVIDWMLSVSMVCNENLRVRRLIRPFFLLQNSSLMKKTLKCIKRTLPEIASVILLLALHLCLFTMIGMLIFSKSDDPKKNGEWETYFKNLPKSLSSLLVLLTTANNPDVMIPAYSLNRGYSIFFILFSVFGTYLLMNLMTAIIYNQFRGYLLMSVQTSIIRRRLGIRAAFEVLCCPGRGHTSTQSEVAVNMFLQVLGRVHMKSHCRQAIIKAAQQFPDGFINGEAFQRLFIELDKDFMKEHPPKPEYSSPVLQQIQYMYSHFYIVVLGNVVALANVICICTVLVLNSEKSASEKNNFYMEILNCIFILYYLIEMLLKIVAFGWRGYLSYRNNIFDGFFTVLLLVTFARDPVPGRVMPLWEMVRLVNMLIVFRFLRIIPEIKLMAVVASTLVDLVKNLRAFAGILLVVYYVFAVLGIWLFQGAITPPSNMSLISNSSIENKTDGPFSMDCGTFEQLEYWPNNFDDFAVSCTEVSGSLVFNNFVNLEHIQEPTEEELLAQLQQHPHLHLSW</sequence>
<feature type="transmembrane region" description="Helical" evidence="5">
    <location>
        <begin position="300"/>
        <end position="323"/>
    </location>
</feature>
<dbReference type="Pfam" id="PF00520">
    <property type="entry name" value="Ion_trans"/>
    <property type="match status" value="2"/>
</dbReference>
<dbReference type="InterPro" id="IPR027359">
    <property type="entry name" value="Volt_channel_dom_sf"/>
</dbReference>
<evidence type="ECO:0000256" key="3">
    <source>
        <dbReference type="ARBA" id="ARBA00022989"/>
    </source>
</evidence>
<dbReference type="Ensembl" id="ENSCCRT00020090111.1">
    <property type="protein sequence ID" value="ENSCCRP00020082329.1"/>
    <property type="gene ID" value="ENSCCRG00020037998.1"/>
</dbReference>
<dbReference type="PANTHER" id="PTHR46768:SF1">
    <property type="entry name" value="TWO PORE CHANNEL PROTEIN 2"/>
    <property type="match status" value="1"/>
</dbReference>
<dbReference type="GO" id="GO:0022832">
    <property type="term" value="F:voltage-gated channel activity"/>
    <property type="evidence" value="ECO:0007669"/>
    <property type="project" value="InterPro"/>
</dbReference>
<feature type="transmembrane region" description="Helical" evidence="5">
    <location>
        <begin position="87"/>
        <end position="109"/>
    </location>
</feature>
<dbReference type="GO" id="GO:0075509">
    <property type="term" value="P:endocytosis involved in viral entry into host cell"/>
    <property type="evidence" value="ECO:0007669"/>
    <property type="project" value="TreeGrafter"/>
</dbReference>
<evidence type="ECO:0000256" key="2">
    <source>
        <dbReference type="ARBA" id="ARBA00022692"/>
    </source>
</evidence>
<feature type="domain" description="Ion transport" evidence="6">
    <location>
        <begin position="11"/>
        <end position="185"/>
    </location>
</feature>
<feature type="transmembrane region" description="Helical" evidence="5">
    <location>
        <begin position="437"/>
        <end position="457"/>
    </location>
</feature>
<feature type="domain" description="Ion transport" evidence="6">
    <location>
        <begin position="314"/>
        <end position="503"/>
    </location>
</feature>
<dbReference type="PANTHER" id="PTHR46768">
    <property type="entry name" value="TWO PORE CALCIUM CHANNEL PROTEIN 2"/>
    <property type="match status" value="1"/>
</dbReference>
<dbReference type="Gene3D" id="1.10.287.70">
    <property type="match status" value="2"/>
</dbReference>
<feature type="transmembrane region" description="Helical" evidence="5">
    <location>
        <begin position="158"/>
        <end position="182"/>
    </location>
</feature>
<keyword evidence="3 5" id="KW-1133">Transmembrane helix</keyword>
<dbReference type="SUPFAM" id="SSF81324">
    <property type="entry name" value="Voltage-gated potassium channels"/>
    <property type="match status" value="2"/>
</dbReference>
<dbReference type="InterPro" id="IPR005821">
    <property type="entry name" value="Ion_trans_dom"/>
</dbReference>
<keyword evidence="2 5" id="KW-0812">Transmembrane</keyword>
<accession>A0A8C2IPG0</accession>